<feature type="domain" description="NmrA-like" evidence="1">
    <location>
        <begin position="49"/>
        <end position="274"/>
    </location>
</feature>
<dbReference type="Gene3D" id="3.40.50.720">
    <property type="entry name" value="NAD(P)-binding Rossmann-like Domain"/>
    <property type="match status" value="1"/>
</dbReference>
<sequence length="353" mass="36620">MQRAIVKTYGMWHSGYGVDGRESPAPRGRLPPWTITWAIKGIPPEGTSMTILLTTPNGTVGRHPTDALRDREDVRHLVRSASAAAALGPVRGEVVYGDATDAAAVRAAVAGVDRLCLAHPFTEDQAAVETALGLAALDAGARRIVKLGARPFTGSGTAPDAVTGAHDAVVERLSAAGVPELTVLRPDRFLQNFLPSAADIADGTPADPAGPGARGYVDARDIAAVAAAELLAERPVGGGLDLSGPQALTLAELAGVFGTALGRPVRYAAIPLDDAWRAGLLGRGMTPGVVEGLYGLYANYRREGVAGLGDGVRRVLGRPPLPAARFAAEVLVPAASRTRAVFENHRGRTPPRT</sequence>
<dbReference type="SUPFAM" id="SSF51735">
    <property type="entry name" value="NAD(P)-binding Rossmann-fold domains"/>
    <property type="match status" value="1"/>
</dbReference>
<dbReference type="InterPro" id="IPR036291">
    <property type="entry name" value="NAD(P)-bd_dom_sf"/>
</dbReference>
<proteinExistence type="predicted"/>
<keyword evidence="3" id="KW-1185">Reference proteome</keyword>
<comment type="caution">
    <text evidence="2">The sequence shown here is derived from an EMBL/GenBank/DDBJ whole genome shotgun (WGS) entry which is preliminary data.</text>
</comment>
<evidence type="ECO:0000313" key="2">
    <source>
        <dbReference type="EMBL" id="GAA0436823.1"/>
    </source>
</evidence>
<accession>A0ABN0Z7C8</accession>
<evidence type="ECO:0000259" key="1">
    <source>
        <dbReference type="Pfam" id="PF05368"/>
    </source>
</evidence>
<dbReference type="Proteomes" id="UP001500879">
    <property type="component" value="Unassembled WGS sequence"/>
</dbReference>
<dbReference type="InterPro" id="IPR008030">
    <property type="entry name" value="NmrA-like"/>
</dbReference>
<dbReference type="PANTHER" id="PTHR43162:SF1">
    <property type="entry name" value="PRESTALK A DIFFERENTIATION PROTEIN A"/>
    <property type="match status" value="1"/>
</dbReference>
<dbReference type="PANTHER" id="PTHR43162">
    <property type="match status" value="1"/>
</dbReference>
<dbReference type="EMBL" id="BAAABX010000088">
    <property type="protein sequence ID" value="GAA0436823.1"/>
    <property type="molecule type" value="Genomic_DNA"/>
</dbReference>
<reference evidence="2 3" key="1">
    <citation type="journal article" date="2019" name="Int. J. Syst. Evol. Microbiol.">
        <title>The Global Catalogue of Microorganisms (GCM) 10K type strain sequencing project: providing services to taxonomists for standard genome sequencing and annotation.</title>
        <authorList>
            <consortium name="The Broad Institute Genomics Platform"/>
            <consortium name="The Broad Institute Genome Sequencing Center for Infectious Disease"/>
            <person name="Wu L."/>
            <person name="Ma J."/>
        </authorList>
    </citation>
    <scope>NUCLEOTIDE SEQUENCE [LARGE SCALE GENOMIC DNA]</scope>
    <source>
        <strain evidence="2 3">JCM 4788</strain>
    </source>
</reference>
<gene>
    <name evidence="2" type="ORF">GCM10010357_67840</name>
</gene>
<dbReference type="InterPro" id="IPR051604">
    <property type="entry name" value="Ergot_Alk_Oxidoreductase"/>
</dbReference>
<organism evidence="2 3">
    <name type="scientific">Streptomyces luteireticuli</name>
    <dbReference type="NCBI Taxonomy" id="173858"/>
    <lineage>
        <taxon>Bacteria</taxon>
        <taxon>Bacillati</taxon>
        <taxon>Actinomycetota</taxon>
        <taxon>Actinomycetes</taxon>
        <taxon>Kitasatosporales</taxon>
        <taxon>Streptomycetaceae</taxon>
        <taxon>Streptomyces</taxon>
    </lineage>
</organism>
<dbReference type="Gene3D" id="3.90.25.10">
    <property type="entry name" value="UDP-galactose 4-epimerase, domain 1"/>
    <property type="match status" value="1"/>
</dbReference>
<name>A0ABN0Z7C8_9ACTN</name>
<evidence type="ECO:0000313" key="3">
    <source>
        <dbReference type="Proteomes" id="UP001500879"/>
    </source>
</evidence>
<dbReference type="Pfam" id="PF05368">
    <property type="entry name" value="NmrA"/>
    <property type="match status" value="1"/>
</dbReference>
<protein>
    <recommendedName>
        <fullName evidence="1">NmrA-like domain-containing protein</fullName>
    </recommendedName>
</protein>